<keyword evidence="4" id="KW-0175">Coiled coil</keyword>
<evidence type="ECO:0000256" key="3">
    <source>
        <dbReference type="ARBA" id="ARBA00022448"/>
    </source>
</evidence>
<feature type="coiled-coil region" evidence="4">
    <location>
        <begin position="157"/>
        <end position="184"/>
    </location>
</feature>
<protein>
    <submittedName>
        <fullName evidence="9">Efflux RND transporter periplasmic adaptor subunit</fullName>
    </submittedName>
</protein>
<keyword evidence="10" id="KW-1185">Reference proteome</keyword>
<dbReference type="InterPro" id="IPR058792">
    <property type="entry name" value="Beta-barrel_RND_2"/>
</dbReference>
<dbReference type="Gene3D" id="1.10.287.470">
    <property type="entry name" value="Helix hairpin bin"/>
    <property type="match status" value="1"/>
</dbReference>
<accession>A0ABU5GY68</accession>
<dbReference type="NCBIfam" id="TIGR01730">
    <property type="entry name" value="RND_mfp"/>
    <property type="match status" value="1"/>
</dbReference>
<dbReference type="Gene3D" id="2.40.30.170">
    <property type="match status" value="1"/>
</dbReference>
<dbReference type="Gene3D" id="2.40.420.20">
    <property type="match status" value="1"/>
</dbReference>
<evidence type="ECO:0000313" key="9">
    <source>
        <dbReference type="EMBL" id="MDY7225991.1"/>
    </source>
</evidence>
<feature type="domain" description="Multidrug resistance protein MdtA-like barrel-sandwich hybrid" evidence="6">
    <location>
        <begin position="78"/>
        <end position="219"/>
    </location>
</feature>
<feature type="compositionally biased region" description="Low complexity" evidence="5">
    <location>
        <begin position="375"/>
        <end position="394"/>
    </location>
</feature>
<feature type="region of interest" description="Disordered" evidence="5">
    <location>
        <begin position="372"/>
        <end position="394"/>
    </location>
</feature>
<comment type="similarity">
    <text evidence="2">Belongs to the membrane fusion protein (MFP) (TC 8.A.1) family.</text>
</comment>
<evidence type="ECO:0000256" key="1">
    <source>
        <dbReference type="ARBA" id="ARBA00004196"/>
    </source>
</evidence>
<dbReference type="InterPro" id="IPR058625">
    <property type="entry name" value="MdtA-like_BSH"/>
</dbReference>
<evidence type="ECO:0000259" key="8">
    <source>
        <dbReference type="Pfam" id="PF25967"/>
    </source>
</evidence>
<evidence type="ECO:0000256" key="2">
    <source>
        <dbReference type="ARBA" id="ARBA00009477"/>
    </source>
</evidence>
<dbReference type="EMBL" id="JAXIVS010000002">
    <property type="protein sequence ID" value="MDY7225991.1"/>
    <property type="molecule type" value="Genomic_DNA"/>
</dbReference>
<dbReference type="Gene3D" id="2.40.50.100">
    <property type="match status" value="1"/>
</dbReference>
<feature type="domain" description="Multidrug resistance protein MdtA-like C-terminal permuted SH3" evidence="8">
    <location>
        <begin position="304"/>
        <end position="361"/>
    </location>
</feature>
<dbReference type="RefSeq" id="WP_321544713.1">
    <property type="nucleotide sequence ID" value="NZ_JAXIVS010000002.1"/>
</dbReference>
<dbReference type="InterPro" id="IPR006143">
    <property type="entry name" value="RND_pump_MFP"/>
</dbReference>
<sequence>MRQVPGGRPDASGKCYRTGILLGALVAAMVGCDGQKAEAPAAPQAEAPVALSAENVTRAEVRKLESGPVISGSLQARRAATLRAEVGGALLEMKVEQGQAVKRGELLARIDDATLQDQLIAARSAARVAENALQVSKAEEERNGKLAQAGVITQRDFDRVKLAREQAEAQLSEAQARLALSQEQLARTRISAPFDGAVSERQANAGDVIAPGTPLVTVVDPTSLRLEAAVPAEHAGKLQAGTPVDFRVSGYGDQGFTGKIERVNPVVDPTTGQVRIYVAIPNVEQSLLAGLFAQGRVASESREALSVPVGAVDLRTASPTVLRVKDGKVERAQVELGLRDDVAQRVEVRSGLQAGDVVVMGSARELAEGTRVEVAQAPAQPAQPTQGLTPPTPR</sequence>
<evidence type="ECO:0000256" key="5">
    <source>
        <dbReference type="SAM" id="MobiDB-lite"/>
    </source>
</evidence>
<gene>
    <name evidence="9" type="ORF">SYV04_06335</name>
</gene>
<dbReference type="InterPro" id="IPR058627">
    <property type="entry name" value="MdtA-like_C"/>
</dbReference>
<evidence type="ECO:0000256" key="4">
    <source>
        <dbReference type="SAM" id="Coils"/>
    </source>
</evidence>
<organism evidence="9 10">
    <name type="scientific">Hyalangium rubrum</name>
    <dbReference type="NCBI Taxonomy" id="3103134"/>
    <lineage>
        <taxon>Bacteria</taxon>
        <taxon>Pseudomonadati</taxon>
        <taxon>Myxococcota</taxon>
        <taxon>Myxococcia</taxon>
        <taxon>Myxococcales</taxon>
        <taxon>Cystobacterineae</taxon>
        <taxon>Archangiaceae</taxon>
        <taxon>Hyalangium</taxon>
    </lineage>
</organism>
<feature type="domain" description="CusB-like beta-barrel" evidence="7">
    <location>
        <begin position="226"/>
        <end position="300"/>
    </location>
</feature>
<evidence type="ECO:0000259" key="7">
    <source>
        <dbReference type="Pfam" id="PF25954"/>
    </source>
</evidence>
<evidence type="ECO:0000313" key="10">
    <source>
        <dbReference type="Proteomes" id="UP001291309"/>
    </source>
</evidence>
<reference evidence="9 10" key="1">
    <citation type="submission" date="2023-12" db="EMBL/GenBank/DDBJ databases">
        <title>the genome sequence of Hyalangium sp. s54d21.</title>
        <authorList>
            <person name="Zhang X."/>
        </authorList>
    </citation>
    <scope>NUCLEOTIDE SEQUENCE [LARGE SCALE GENOMIC DNA]</scope>
    <source>
        <strain evidence="10">s54d21</strain>
    </source>
</reference>
<dbReference type="PANTHER" id="PTHR30469">
    <property type="entry name" value="MULTIDRUG RESISTANCE PROTEIN MDTA"/>
    <property type="match status" value="1"/>
</dbReference>
<proteinExistence type="inferred from homology"/>
<name>A0ABU5GY68_9BACT</name>
<keyword evidence="3" id="KW-0813">Transport</keyword>
<dbReference type="PANTHER" id="PTHR30469:SF15">
    <property type="entry name" value="HLYD FAMILY OF SECRETION PROTEINS"/>
    <property type="match status" value="1"/>
</dbReference>
<dbReference type="Pfam" id="PF25967">
    <property type="entry name" value="RND-MFP_C"/>
    <property type="match status" value="1"/>
</dbReference>
<dbReference type="Pfam" id="PF25917">
    <property type="entry name" value="BSH_RND"/>
    <property type="match status" value="1"/>
</dbReference>
<dbReference type="SUPFAM" id="SSF111369">
    <property type="entry name" value="HlyD-like secretion proteins"/>
    <property type="match status" value="1"/>
</dbReference>
<evidence type="ECO:0000259" key="6">
    <source>
        <dbReference type="Pfam" id="PF25917"/>
    </source>
</evidence>
<comment type="caution">
    <text evidence="9">The sequence shown here is derived from an EMBL/GenBank/DDBJ whole genome shotgun (WGS) entry which is preliminary data.</text>
</comment>
<dbReference type="Pfam" id="PF25954">
    <property type="entry name" value="Beta-barrel_RND_2"/>
    <property type="match status" value="1"/>
</dbReference>
<comment type="subcellular location">
    <subcellularLocation>
        <location evidence="1">Cell envelope</location>
    </subcellularLocation>
</comment>
<dbReference type="PROSITE" id="PS51257">
    <property type="entry name" value="PROKAR_LIPOPROTEIN"/>
    <property type="match status" value="1"/>
</dbReference>
<dbReference type="Proteomes" id="UP001291309">
    <property type="component" value="Unassembled WGS sequence"/>
</dbReference>